<dbReference type="Pfam" id="PF00566">
    <property type="entry name" value="RabGAP-TBC"/>
    <property type="match status" value="1"/>
</dbReference>
<dbReference type="CDD" id="cd20788">
    <property type="entry name" value="TBC1D23_C-like"/>
    <property type="match status" value="1"/>
</dbReference>
<dbReference type="SUPFAM" id="SSF47923">
    <property type="entry name" value="Ypt/Rab-GAP domain of gyp1p"/>
    <property type="match status" value="1"/>
</dbReference>
<dbReference type="GO" id="GO:0005802">
    <property type="term" value="C:trans-Golgi network"/>
    <property type="evidence" value="ECO:0007669"/>
    <property type="project" value="TreeGrafter"/>
</dbReference>
<dbReference type="Pfam" id="PF19430">
    <property type="entry name" value="TBC1D23_C"/>
    <property type="match status" value="1"/>
</dbReference>
<proteinExistence type="predicted"/>
<comment type="caution">
    <text evidence="7">The sequence shown here is derived from an EMBL/GenBank/DDBJ whole genome shotgun (WGS) entry which is preliminary data.</text>
</comment>
<dbReference type="SMART" id="SM00164">
    <property type="entry name" value="TBC"/>
    <property type="match status" value="1"/>
</dbReference>
<dbReference type="AlphaFoldDB" id="A0AAV8ZU73"/>
<dbReference type="EMBL" id="JANEYF010000210">
    <property type="protein sequence ID" value="KAJ8971444.1"/>
    <property type="molecule type" value="Genomic_DNA"/>
</dbReference>
<dbReference type="GO" id="GO:0042147">
    <property type="term" value="P:retrograde transport, endosome to Golgi"/>
    <property type="evidence" value="ECO:0007669"/>
    <property type="project" value="InterPro"/>
</dbReference>
<organism evidence="7 8">
    <name type="scientific">Rhamnusium bicolor</name>
    <dbReference type="NCBI Taxonomy" id="1586634"/>
    <lineage>
        <taxon>Eukaryota</taxon>
        <taxon>Metazoa</taxon>
        <taxon>Ecdysozoa</taxon>
        <taxon>Arthropoda</taxon>
        <taxon>Hexapoda</taxon>
        <taxon>Insecta</taxon>
        <taxon>Pterygota</taxon>
        <taxon>Neoptera</taxon>
        <taxon>Endopterygota</taxon>
        <taxon>Coleoptera</taxon>
        <taxon>Polyphaga</taxon>
        <taxon>Cucujiformia</taxon>
        <taxon>Chrysomeloidea</taxon>
        <taxon>Cerambycidae</taxon>
        <taxon>Lepturinae</taxon>
        <taxon>Rhagiini</taxon>
        <taxon>Rhamnusium</taxon>
    </lineage>
</organism>
<comment type="subcellular location">
    <subcellularLocation>
        <location evidence="1">Golgi apparatus</location>
        <location evidence="1">trans-Golgi network</location>
    </subcellularLocation>
</comment>
<evidence type="ECO:0000256" key="3">
    <source>
        <dbReference type="ARBA" id="ARBA00022473"/>
    </source>
</evidence>
<dbReference type="Proteomes" id="UP001162156">
    <property type="component" value="Unassembled WGS sequence"/>
</dbReference>
<keyword evidence="3" id="KW-0217">Developmental protein</keyword>
<dbReference type="GO" id="GO:0005829">
    <property type="term" value="C:cytosol"/>
    <property type="evidence" value="ECO:0007669"/>
    <property type="project" value="GOC"/>
</dbReference>
<feature type="domain" description="Rab-GAP TBC" evidence="5">
    <location>
        <begin position="35"/>
        <end position="196"/>
    </location>
</feature>
<keyword evidence="8" id="KW-1185">Reference proteome</keyword>
<evidence type="ECO:0000259" key="5">
    <source>
        <dbReference type="PROSITE" id="PS50086"/>
    </source>
</evidence>
<keyword evidence="4" id="KW-0333">Golgi apparatus</keyword>
<protein>
    <recommendedName>
        <fullName evidence="2">TBC1 domain family member 23</fullName>
    </recommendedName>
</protein>
<evidence type="ECO:0000256" key="1">
    <source>
        <dbReference type="ARBA" id="ARBA00004601"/>
    </source>
</evidence>
<dbReference type="PROSITE" id="PS50206">
    <property type="entry name" value="RHODANESE_3"/>
    <property type="match status" value="1"/>
</dbReference>
<name>A0AAV8ZU73_9CUCU</name>
<evidence type="ECO:0000313" key="8">
    <source>
        <dbReference type="Proteomes" id="UP001162156"/>
    </source>
</evidence>
<dbReference type="InterPro" id="IPR045799">
    <property type="entry name" value="TBC1D23_C"/>
</dbReference>
<dbReference type="InterPro" id="IPR000195">
    <property type="entry name" value="Rab-GAP-TBC_dom"/>
</dbReference>
<dbReference type="InterPro" id="IPR036873">
    <property type="entry name" value="Rhodanese-like_dom_sf"/>
</dbReference>
<evidence type="ECO:0000256" key="2">
    <source>
        <dbReference type="ARBA" id="ARBA00014207"/>
    </source>
</evidence>
<feature type="domain" description="Rhodanese" evidence="6">
    <location>
        <begin position="305"/>
        <end position="340"/>
    </location>
</feature>
<dbReference type="Gene3D" id="1.10.472.80">
    <property type="entry name" value="Ypt/Rab-GAP domain of gyp1p, domain 3"/>
    <property type="match status" value="1"/>
</dbReference>
<dbReference type="InterPro" id="IPR039755">
    <property type="entry name" value="TBC1D23"/>
</dbReference>
<dbReference type="SUPFAM" id="SSF52821">
    <property type="entry name" value="Rhodanese/Cell cycle control phosphatase"/>
    <property type="match status" value="1"/>
</dbReference>
<gene>
    <name evidence="7" type="ORF">NQ314_000701</name>
</gene>
<dbReference type="FunFam" id="1.10.472.80:FF:000017">
    <property type="entry name" value="TBC1 domain family member 23"/>
    <property type="match status" value="1"/>
</dbReference>
<dbReference type="PROSITE" id="PS50086">
    <property type="entry name" value="TBC_RABGAP"/>
    <property type="match status" value="1"/>
</dbReference>
<sequence length="659" mass="74962">MACTDDDNLWVTDLENALLEECSATDIYCICKGKALPENLRPEVWQVCLICLDVRDKGSQLDHFNEVYDLPNQTTLREDCTNFVSKLGNDEEDKLSVISDLESILTFYCKSRNVPYVRNNGWIELLLPILTLKNDGNAFHILRLLLLYHDPELCSFLDTKRITPEKYCLSWFQSLFAATCNLEVVINMWDYYFQQSDPFFIFFLSLIMVINARDQIISMKNESREKIITSLSNMPCGLEADDVSDFCTLAQYYALKTPVSFRNDLMQTLYNGRGDSSVLVSQALCLPVSVHELVENSAHETTTVDAVRFFLVDCRPIEHYNAGHLPTAFHLDCNLMLQEPSAFATAVQGLLSAQRQALAHNSSAGKQICFPYIYSDGKLDSEGLWWRTFMFSGSGRNEEDQYTHMVVASFLQKHTQYVSLLTGGYIAIHNYFSDNIDEFLQDHNPRNCIVCAPNYLLKSSQNNAKMGQSSDLFGKISAAMKSKSAEVKERLFDYIVNPNNSPTQERHVSSSDRIGKRYRDVAPVFSIDDDHDNVANVEAIQIQTYLRNPEIIEHFPCQEVKLNGFMYKSHLIITQTELIVLREVPDIKGAAEVIVKRPLSAIVKITARKRHPELITFKYGVPDGENLKISDMDRFLIPNADKATKVVADQILKQLKAKE</sequence>
<dbReference type="GO" id="GO:0099041">
    <property type="term" value="P:vesicle tethering to Golgi"/>
    <property type="evidence" value="ECO:0007669"/>
    <property type="project" value="TreeGrafter"/>
</dbReference>
<evidence type="ECO:0000259" key="6">
    <source>
        <dbReference type="PROSITE" id="PS50206"/>
    </source>
</evidence>
<reference evidence="7" key="1">
    <citation type="journal article" date="2023" name="Insect Mol. Biol.">
        <title>Genome sequencing provides insights into the evolution of gene families encoding plant cell wall-degrading enzymes in longhorned beetles.</title>
        <authorList>
            <person name="Shin N.R."/>
            <person name="Okamura Y."/>
            <person name="Kirsch R."/>
            <person name="Pauchet Y."/>
        </authorList>
    </citation>
    <scope>NUCLEOTIDE SEQUENCE</scope>
    <source>
        <strain evidence="7">RBIC_L_NR</strain>
    </source>
</reference>
<dbReference type="InterPro" id="IPR001763">
    <property type="entry name" value="Rhodanese-like_dom"/>
</dbReference>
<accession>A0AAV8ZU73</accession>
<dbReference type="Gene3D" id="3.40.250.10">
    <property type="entry name" value="Rhodanese-like domain"/>
    <property type="match status" value="1"/>
</dbReference>
<evidence type="ECO:0000256" key="4">
    <source>
        <dbReference type="ARBA" id="ARBA00023034"/>
    </source>
</evidence>
<evidence type="ECO:0000313" key="7">
    <source>
        <dbReference type="EMBL" id="KAJ8971444.1"/>
    </source>
</evidence>
<dbReference type="PANTHER" id="PTHR13297">
    <property type="entry name" value="TBC1 DOMAIN FAMILY MEMBER 23-RELATED"/>
    <property type="match status" value="1"/>
</dbReference>
<dbReference type="InterPro" id="IPR035969">
    <property type="entry name" value="Rab-GAP_TBC_sf"/>
</dbReference>
<dbReference type="PANTHER" id="PTHR13297:SF5">
    <property type="entry name" value="TBC1 DOMAIN FAMILY MEMBER 23"/>
    <property type="match status" value="1"/>
</dbReference>